<sequence>MNDAVAHHAALDARLVEAVRGIRLLQTVSWPAHVQEEFLDGWRRGQAKLPLIEYPALDFGEVRAELDAIRLAADPDHPLGQYLQRTAESWATATRLLECAGSASVTDHSVQLYGRPGDVLPGGEATNLDAARHFIALADELDQDLHPDESDFHIPAATLRDELQAELDRFFVHHKLSVELDPELIAKAAAGPTRIRLRGGHAFSDYDRHQLLEHEAFVHSLTALNGREQPVLKSLARTSPRITATQEGLATFAELITGAIDIERMKRISLRILAIDMALRGADFMQVFRFFLDEGQTPSDSFASAQRIYRGVPLTGKAAFTKDSVYLTGLIGVHTFFRWTLKHRRIRLTRLLFAGKMTLQDVLAFEPLFDEGTLAEPLYVPPWVQRAQGLAGMLAFSLFANRIRLDRVGADDLVLSL</sequence>
<keyword evidence="3" id="KW-0378">Hydrolase</keyword>
<proteinExistence type="predicted"/>
<dbReference type="PANTHER" id="PTHR31817">
    <property type="match status" value="1"/>
</dbReference>
<protein>
    <submittedName>
        <fullName evidence="5">Uncharacterized protein (TIGR02421 family)</fullName>
    </submittedName>
</protein>
<gene>
    <name evidence="5" type="ORF">HNQ58_000586</name>
</gene>
<dbReference type="PANTHER" id="PTHR31817:SF0">
    <property type="entry name" value="CHROMOSOME UNDETERMINED SCAFFOLD_67, WHOLE GENOME SHOTGUN SEQUENCE"/>
    <property type="match status" value="1"/>
</dbReference>
<dbReference type="Pfam" id="PF08014">
    <property type="entry name" value="MATCAP"/>
    <property type="match status" value="1"/>
</dbReference>
<dbReference type="AlphaFoldDB" id="A0A7W7V7L7"/>
<comment type="caution">
    <text evidence="5">The sequence shown here is derived from an EMBL/GenBank/DDBJ whole genome shotgun (WGS) entry which is preliminary data.</text>
</comment>
<accession>A0A7W7V7L7</accession>
<evidence type="ECO:0000256" key="4">
    <source>
        <dbReference type="ARBA" id="ARBA00023049"/>
    </source>
</evidence>
<dbReference type="GO" id="GO:0008237">
    <property type="term" value="F:metallopeptidase activity"/>
    <property type="evidence" value="ECO:0007669"/>
    <property type="project" value="UniProtKB-KW"/>
</dbReference>
<dbReference type="EMBL" id="JACHHX010000003">
    <property type="protein sequence ID" value="MBB5014710.1"/>
    <property type="molecule type" value="Genomic_DNA"/>
</dbReference>
<dbReference type="InterPro" id="IPR012548">
    <property type="entry name" value="MATCAP"/>
</dbReference>
<reference evidence="5 6" key="1">
    <citation type="submission" date="2020-08" db="EMBL/GenBank/DDBJ databases">
        <title>Genomic Encyclopedia of Type Strains, Phase IV (KMG-IV): sequencing the most valuable type-strain genomes for metagenomic binning, comparative biology and taxonomic classification.</title>
        <authorList>
            <person name="Goeker M."/>
        </authorList>
    </citation>
    <scope>NUCLEOTIDE SEQUENCE [LARGE SCALE GENOMIC DNA]</scope>
    <source>
        <strain evidence="5 6">DSM 25897</strain>
    </source>
</reference>
<dbReference type="RefSeq" id="WP_183947291.1">
    <property type="nucleotide sequence ID" value="NZ_JACHHX010000003.1"/>
</dbReference>
<dbReference type="Proteomes" id="UP000519004">
    <property type="component" value="Unassembled WGS sequence"/>
</dbReference>
<comment type="cofactor">
    <cofactor evidence="1">
        <name>Zn(2+)</name>
        <dbReference type="ChEBI" id="CHEBI:29105"/>
    </cofactor>
</comment>
<dbReference type="GO" id="GO:0006508">
    <property type="term" value="P:proteolysis"/>
    <property type="evidence" value="ECO:0007669"/>
    <property type="project" value="UniProtKB-KW"/>
</dbReference>
<keyword evidence="4" id="KW-0482">Metalloprotease</keyword>
<name>A0A7W7V7L7_9GAMM</name>
<organism evidence="5 6">
    <name type="scientific">Rehaibacterium terrae</name>
    <dbReference type="NCBI Taxonomy" id="1341696"/>
    <lineage>
        <taxon>Bacteria</taxon>
        <taxon>Pseudomonadati</taxon>
        <taxon>Pseudomonadota</taxon>
        <taxon>Gammaproteobacteria</taxon>
        <taxon>Lysobacterales</taxon>
        <taxon>Lysobacteraceae</taxon>
        <taxon>Rehaibacterium</taxon>
    </lineage>
</organism>
<evidence type="ECO:0000313" key="6">
    <source>
        <dbReference type="Proteomes" id="UP000519004"/>
    </source>
</evidence>
<dbReference type="GO" id="GO:0080164">
    <property type="term" value="P:regulation of nitric oxide metabolic process"/>
    <property type="evidence" value="ECO:0007669"/>
    <property type="project" value="TreeGrafter"/>
</dbReference>
<evidence type="ECO:0000256" key="1">
    <source>
        <dbReference type="ARBA" id="ARBA00001947"/>
    </source>
</evidence>
<dbReference type="SMART" id="SM01154">
    <property type="entry name" value="DUF1704"/>
    <property type="match status" value="1"/>
</dbReference>
<keyword evidence="2" id="KW-0645">Protease</keyword>
<evidence type="ECO:0000256" key="2">
    <source>
        <dbReference type="ARBA" id="ARBA00022670"/>
    </source>
</evidence>
<keyword evidence="6" id="KW-1185">Reference proteome</keyword>
<evidence type="ECO:0000256" key="3">
    <source>
        <dbReference type="ARBA" id="ARBA00022801"/>
    </source>
</evidence>
<evidence type="ECO:0000313" key="5">
    <source>
        <dbReference type="EMBL" id="MBB5014710.1"/>
    </source>
</evidence>